<evidence type="ECO:0000256" key="7">
    <source>
        <dbReference type="SAM" id="Phobius"/>
    </source>
</evidence>
<sequence length="141" mass="15367">MKTPSVIMTLSAKLLCPVLITMAFAFLYRGHNEPGGGFIGGLLFTAAMILKLLAHGATYVEKHMWLKPHNFLLVGISSAFVAGIMPLFIGKAFLQSLWFPTFALPILGDVHIGTPLLFDIGVFMVVIGFVLTVLIDFEEAQ</sequence>
<feature type="transmembrane region" description="Helical" evidence="7">
    <location>
        <begin position="71"/>
        <end position="94"/>
    </location>
</feature>
<reference evidence="9 10" key="1">
    <citation type="submission" date="2023-02" db="EMBL/GenBank/DDBJ databases">
        <title>Genome sequence of Lentisphaera profundi SAORIC-696.</title>
        <authorList>
            <person name="Kim e."/>
            <person name="Cho J.-C."/>
            <person name="Choi A."/>
            <person name="Kang I."/>
        </authorList>
    </citation>
    <scope>NUCLEOTIDE SEQUENCE [LARGE SCALE GENOMIC DNA]</scope>
    <source>
        <strain evidence="9 10">SAORIC-696</strain>
    </source>
</reference>
<dbReference type="RefSeq" id="WP_274149011.1">
    <property type="nucleotide sequence ID" value="NZ_CP117811.1"/>
</dbReference>
<evidence type="ECO:0000256" key="5">
    <source>
        <dbReference type="ARBA" id="ARBA00022989"/>
    </source>
</evidence>
<organism evidence="9 10">
    <name type="scientific">Lentisphaera profundi</name>
    <dbReference type="NCBI Taxonomy" id="1658616"/>
    <lineage>
        <taxon>Bacteria</taxon>
        <taxon>Pseudomonadati</taxon>
        <taxon>Lentisphaerota</taxon>
        <taxon>Lentisphaeria</taxon>
        <taxon>Lentisphaerales</taxon>
        <taxon>Lentisphaeraceae</taxon>
        <taxon>Lentisphaera</taxon>
    </lineage>
</organism>
<keyword evidence="3" id="KW-1003">Cell membrane</keyword>
<keyword evidence="6 7" id="KW-0472">Membrane</keyword>
<evidence type="ECO:0000256" key="1">
    <source>
        <dbReference type="ARBA" id="ARBA00004651"/>
    </source>
</evidence>
<accession>A0ABY7VP27</accession>
<keyword evidence="4 7" id="KW-0812">Transmembrane</keyword>
<name>A0ABY7VP27_9BACT</name>
<dbReference type="InterPro" id="IPR007182">
    <property type="entry name" value="MnhB"/>
</dbReference>
<evidence type="ECO:0000259" key="8">
    <source>
        <dbReference type="Pfam" id="PF04039"/>
    </source>
</evidence>
<feature type="domain" description="Na+/H+ antiporter MnhB subunit-related protein" evidence="8">
    <location>
        <begin position="7"/>
        <end position="132"/>
    </location>
</feature>
<evidence type="ECO:0000256" key="2">
    <source>
        <dbReference type="ARBA" id="ARBA00009425"/>
    </source>
</evidence>
<dbReference type="Proteomes" id="UP001214250">
    <property type="component" value="Chromosome 1"/>
</dbReference>
<dbReference type="PANTHER" id="PTHR33932">
    <property type="entry name" value="NA(+)/H(+) ANTIPORTER SUBUNIT B"/>
    <property type="match status" value="1"/>
</dbReference>
<keyword evidence="10" id="KW-1185">Reference proteome</keyword>
<feature type="transmembrane region" description="Helical" evidence="7">
    <location>
        <begin position="37"/>
        <end position="59"/>
    </location>
</feature>
<evidence type="ECO:0000256" key="6">
    <source>
        <dbReference type="ARBA" id="ARBA00023136"/>
    </source>
</evidence>
<evidence type="ECO:0000256" key="3">
    <source>
        <dbReference type="ARBA" id="ARBA00022475"/>
    </source>
</evidence>
<evidence type="ECO:0000313" key="9">
    <source>
        <dbReference type="EMBL" id="WDE95449.1"/>
    </source>
</evidence>
<comment type="subcellular location">
    <subcellularLocation>
        <location evidence="1">Cell membrane</location>
        <topology evidence="1">Multi-pass membrane protein</topology>
    </subcellularLocation>
</comment>
<evidence type="ECO:0000313" key="10">
    <source>
        <dbReference type="Proteomes" id="UP001214250"/>
    </source>
</evidence>
<dbReference type="Pfam" id="PF04039">
    <property type="entry name" value="MnhB"/>
    <property type="match status" value="1"/>
</dbReference>
<comment type="similarity">
    <text evidence="2">Belongs to the CPA3 antiporters (TC 2.A.63) subunit B family.</text>
</comment>
<gene>
    <name evidence="9" type="ORF">PQO03_06925</name>
</gene>
<feature type="transmembrane region" description="Helical" evidence="7">
    <location>
        <begin position="12"/>
        <end position="31"/>
    </location>
</feature>
<protein>
    <submittedName>
        <fullName evidence="9">MnhB domain-containing protein</fullName>
    </submittedName>
</protein>
<dbReference type="PANTHER" id="PTHR33932:SF4">
    <property type="entry name" value="NA(+)_H(+) ANTIPORTER SUBUNIT B"/>
    <property type="match status" value="1"/>
</dbReference>
<dbReference type="InterPro" id="IPR050622">
    <property type="entry name" value="CPA3_antiporter_subunitB"/>
</dbReference>
<feature type="transmembrane region" description="Helical" evidence="7">
    <location>
        <begin position="114"/>
        <end position="135"/>
    </location>
</feature>
<dbReference type="EMBL" id="CP117811">
    <property type="protein sequence ID" value="WDE95449.1"/>
    <property type="molecule type" value="Genomic_DNA"/>
</dbReference>
<evidence type="ECO:0000256" key="4">
    <source>
        <dbReference type="ARBA" id="ARBA00022692"/>
    </source>
</evidence>
<keyword evidence="5 7" id="KW-1133">Transmembrane helix</keyword>
<proteinExistence type="inferred from homology"/>